<dbReference type="GO" id="GO:0003677">
    <property type="term" value="F:DNA binding"/>
    <property type="evidence" value="ECO:0007669"/>
    <property type="project" value="UniProtKB-KW"/>
</dbReference>
<sequence>MTFGEKIRELRNAKGWSQTQLAEAAGVSLRTVRGWEKEGRYPKKRELYQKLSEVLDCDPSYLMSDGAEFISTAAEQYGSRGERQARLILDQAAAMFAGGDLTDADKVAFMEEIQMLYLDSKKRAKKFTPKKYRKHDKGDRA</sequence>
<dbReference type="EMBL" id="DWUY01000040">
    <property type="protein sequence ID" value="HJD27722.1"/>
    <property type="molecule type" value="Genomic_DNA"/>
</dbReference>
<dbReference type="Proteomes" id="UP000823892">
    <property type="component" value="Unassembled WGS sequence"/>
</dbReference>
<organism evidence="3 4">
    <name type="scientific">Candidatus Blautia avicola</name>
    <dbReference type="NCBI Taxonomy" id="2838483"/>
    <lineage>
        <taxon>Bacteria</taxon>
        <taxon>Bacillati</taxon>
        <taxon>Bacillota</taxon>
        <taxon>Clostridia</taxon>
        <taxon>Lachnospirales</taxon>
        <taxon>Lachnospiraceae</taxon>
        <taxon>Blautia</taxon>
    </lineage>
</organism>
<reference evidence="3" key="2">
    <citation type="submission" date="2021-04" db="EMBL/GenBank/DDBJ databases">
        <authorList>
            <person name="Gilroy R."/>
        </authorList>
    </citation>
    <scope>NUCLEOTIDE SEQUENCE</scope>
    <source>
        <strain evidence="3">ChiBcec6-4105</strain>
    </source>
</reference>
<dbReference type="AlphaFoldDB" id="A0A9D2QR69"/>
<comment type="caution">
    <text evidence="3">The sequence shown here is derived from an EMBL/GenBank/DDBJ whole genome shotgun (WGS) entry which is preliminary data.</text>
</comment>
<gene>
    <name evidence="3" type="ORF">H9914_01790</name>
</gene>
<dbReference type="PANTHER" id="PTHR46558">
    <property type="entry name" value="TRACRIPTIONAL REGULATORY PROTEIN-RELATED-RELATED"/>
    <property type="match status" value="1"/>
</dbReference>
<accession>A0A9D2QR69</accession>
<protein>
    <submittedName>
        <fullName evidence="3">Helix-turn-helix domain-containing protein</fullName>
    </submittedName>
</protein>
<evidence type="ECO:0000313" key="3">
    <source>
        <dbReference type="EMBL" id="HJD27722.1"/>
    </source>
</evidence>
<evidence type="ECO:0000313" key="4">
    <source>
        <dbReference type="Proteomes" id="UP000823892"/>
    </source>
</evidence>
<feature type="domain" description="HTH cro/C1-type" evidence="2">
    <location>
        <begin position="7"/>
        <end position="62"/>
    </location>
</feature>
<dbReference type="InterPro" id="IPR001387">
    <property type="entry name" value="Cro/C1-type_HTH"/>
</dbReference>
<evidence type="ECO:0000259" key="2">
    <source>
        <dbReference type="PROSITE" id="PS50943"/>
    </source>
</evidence>
<name>A0A9D2QR69_9FIRM</name>
<dbReference type="Pfam" id="PF01381">
    <property type="entry name" value="HTH_3"/>
    <property type="match status" value="1"/>
</dbReference>
<proteinExistence type="predicted"/>
<dbReference type="PROSITE" id="PS50943">
    <property type="entry name" value="HTH_CROC1"/>
    <property type="match status" value="1"/>
</dbReference>
<reference evidence="3" key="1">
    <citation type="journal article" date="2021" name="PeerJ">
        <title>Extensive microbial diversity within the chicken gut microbiome revealed by metagenomics and culture.</title>
        <authorList>
            <person name="Gilroy R."/>
            <person name="Ravi A."/>
            <person name="Getino M."/>
            <person name="Pursley I."/>
            <person name="Horton D.L."/>
            <person name="Alikhan N.F."/>
            <person name="Baker D."/>
            <person name="Gharbi K."/>
            <person name="Hall N."/>
            <person name="Watson M."/>
            <person name="Adriaenssens E.M."/>
            <person name="Foster-Nyarko E."/>
            <person name="Jarju S."/>
            <person name="Secka A."/>
            <person name="Antonio M."/>
            <person name="Oren A."/>
            <person name="Chaudhuri R.R."/>
            <person name="La Ragione R."/>
            <person name="Hildebrand F."/>
            <person name="Pallen M.J."/>
        </authorList>
    </citation>
    <scope>NUCLEOTIDE SEQUENCE</scope>
    <source>
        <strain evidence="3">ChiBcec6-4105</strain>
    </source>
</reference>
<dbReference type="PANTHER" id="PTHR46558:SF4">
    <property type="entry name" value="DNA-BIDING PHAGE PROTEIN"/>
    <property type="match status" value="1"/>
</dbReference>
<keyword evidence="1" id="KW-0238">DNA-binding</keyword>
<dbReference type="SMART" id="SM00530">
    <property type="entry name" value="HTH_XRE"/>
    <property type="match status" value="1"/>
</dbReference>
<dbReference type="CDD" id="cd00093">
    <property type="entry name" value="HTH_XRE"/>
    <property type="match status" value="1"/>
</dbReference>
<evidence type="ECO:0000256" key="1">
    <source>
        <dbReference type="ARBA" id="ARBA00023125"/>
    </source>
</evidence>